<evidence type="ECO:0000256" key="8">
    <source>
        <dbReference type="ARBA" id="ARBA00023315"/>
    </source>
</evidence>
<dbReference type="GO" id="GO:0036104">
    <property type="term" value="P:Kdo2-lipid A biosynthetic process"/>
    <property type="evidence" value="ECO:0007669"/>
    <property type="project" value="UniProtKB-UniRule"/>
</dbReference>
<reference evidence="10" key="1">
    <citation type="journal article" date="2014" name="Int. J. Syst. Evol. Microbiol.">
        <title>Complete genome sequence of Corynebacterium casei LMG S-19264T (=DSM 44701T), isolated from a smear-ripened cheese.</title>
        <authorList>
            <consortium name="US DOE Joint Genome Institute (JGI-PGF)"/>
            <person name="Walter F."/>
            <person name="Albersmeier A."/>
            <person name="Kalinowski J."/>
            <person name="Ruckert C."/>
        </authorList>
    </citation>
    <scope>NUCLEOTIDE SEQUENCE</scope>
    <source>
        <strain evidence="10">CGMCC 1.15425</strain>
    </source>
</reference>
<keyword evidence="11" id="KW-1185">Reference proteome</keyword>
<evidence type="ECO:0000256" key="2">
    <source>
        <dbReference type="ARBA" id="ARBA00022519"/>
    </source>
</evidence>
<comment type="subcellular location">
    <subcellularLocation>
        <location evidence="9">Cell inner membrane</location>
        <topology evidence="9">Single-pass membrane protein</topology>
    </subcellularLocation>
</comment>
<comment type="function">
    <text evidence="9">Catalyzes the transfer of an acyl chain from an acyl-[acyl-carrier-protein] (ACP) to a Kdo(2)-lipid IV(A) to form a Kdo(2)-(acyl)-lipid IV(A).</text>
</comment>
<reference evidence="10" key="2">
    <citation type="submission" date="2020-09" db="EMBL/GenBank/DDBJ databases">
        <authorList>
            <person name="Sun Q."/>
            <person name="Zhou Y."/>
        </authorList>
    </citation>
    <scope>NUCLEOTIDE SEQUENCE</scope>
    <source>
        <strain evidence="10">CGMCC 1.15425</strain>
    </source>
</reference>
<dbReference type="CDD" id="cd07984">
    <property type="entry name" value="LPLAT_LABLAT-like"/>
    <property type="match status" value="1"/>
</dbReference>
<dbReference type="EMBL" id="BMIY01000002">
    <property type="protein sequence ID" value="GGG51102.1"/>
    <property type="molecule type" value="Genomic_DNA"/>
</dbReference>
<dbReference type="GO" id="GO:0005886">
    <property type="term" value="C:plasma membrane"/>
    <property type="evidence" value="ECO:0007669"/>
    <property type="project" value="UniProtKB-SubCell"/>
</dbReference>
<keyword evidence="4 9" id="KW-0812">Transmembrane</keyword>
<evidence type="ECO:0000256" key="4">
    <source>
        <dbReference type="ARBA" id="ARBA00022692"/>
    </source>
</evidence>
<feature type="transmembrane region" description="Helical" evidence="9">
    <location>
        <begin position="20"/>
        <end position="38"/>
    </location>
</feature>
<dbReference type="InterPro" id="IPR011920">
    <property type="entry name" value="Lipid_A_LpxL_LpxP"/>
</dbReference>
<comment type="pathway">
    <text evidence="9">Glycolipid biosynthesis; KDO(2)-lipid A biosynthesis; KDO(2)-lipid A from CMP-3-deoxy-D-manno-octulosonate and lipid IV(A): step 3/4.</text>
</comment>
<dbReference type="GO" id="GO:0009103">
    <property type="term" value="P:lipopolysaccharide biosynthetic process"/>
    <property type="evidence" value="ECO:0007669"/>
    <property type="project" value="UniProtKB-UniRule"/>
</dbReference>
<evidence type="ECO:0000256" key="6">
    <source>
        <dbReference type="ARBA" id="ARBA00022989"/>
    </source>
</evidence>
<dbReference type="InterPro" id="IPR004960">
    <property type="entry name" value="LipA_acyltrans"/>
</dbReference>
<keyword evidence="6 9" id="KW-1133">Transmembrane helix</keyword>
<dbReference type="Pfam" id="PF03279">
    <property type="entry name" value="Lip_A_acyltrans"/>
    <property type="match status" value="1"/>
</dbReference>
<dbReference type="AlphaFoldDB" id="A0A917LQB2"/>
<dbReference type="RefSeq" id="WP_068811545.1">
    <property type="nucleotide sequence ID" value="NZ_BMIY01000002.1"/>
</dbReference>
<evidence type="ECO:0000256" key="9">
    <source>
        <dbReference type="HAMAP-Rule" id="MF_01942"/>
    </source>
</evidence>
<keyword evidence="8 9" id="KW-0012">Acyltransferase</keyword>
<dbReference type="GO" id="GO:0008913">
    <property type="term" value="F:Kdo2-lipid IVA acyltransferase activity"/>
    <property type="evidence" value="ECO:0007669"/>
    <property type="project" value="UniProtKB-EC"/>
</dbReference>
<accession>A0A917LQB2</accession>
<keyword evidence="5 9" id="KW-0448">Lipopolysaccharide biosynthesis</keyword>
<evidence type="ECO:0000256" key="3">
    <source>
        <dbReference type="ARBA" id="ARBA00022679"/>
    </source>
</evidence>
<dbReference type="HAMAP" id="MF_01942">
    <property type="entry name" value="Lipid_A_LpxL_LpxP"/>
    <property type="match status" value="1"/>
</dbReference>
<dbReference type="OrthoDB" id="9803456at2"/>
<keyword evidence="1 9" id="KW-1003">Cell membrane</keyword>
<dbReference type="Proteomes" id="UP000627715">
    <property type="component" value="Unassembled WGS sequence"/>
</dbReference>
<comment type="pathway">
    <text evidence="9">Bacterial outer membrane biogenesis; lipopolysaccharide biosynthesis.</text>
</comment>
<name>A0A917LQB2_9GAMM</name>
<dbReference type="NCBIfam" id="TIGR02207">
    <property type="entry name" value="lipid_A_htrB"/>
    <property type="match status" value="1"/>
</dbReference>
<evidence type="ECO:0000256" key="5">
    <source>
        <dbReference type="ARBA" id="ARBA00022985"/>
    </source>
</evidence>
<keyword evidence="7 9" id="KW-0472">Membrane</keyword>
<gene>
    <name evidence="9 10" type="primary">lpxL</name>
    <name evidence="10" type="ORF">GCM10011403_05320</name>
</gene>
<sequence>MSKRKQQYSDRPSDYLGPRYWPTWIGYGCIWLIAHLPYRLQIWLGKRLGHLMYYLAKSRRRVCARNIELCFPELSPEQQRKLVIDTFKSNGAGIMEIGLAWCRKPSDFSHMVEETGLENLIAAHQEGRGVLLVAAHFCTIEFVGSLMSLLYPVDITYRAHKNPLFDALMKRGRKRLYGAVVERKEVRAALRRLKEGNVLWYAADQDYGPKHSIFADFFGIPAASITATTKFAGFNNSRVVFMSHYRKEDNSGYHLYFSEPLEHYPTGNDVQDVARINGYIEAAIRKAPDQYIWLHRRFKTRPPGEPDLYKKRS</sequence>
<dbReference type="PANTHER" id="PTHR30606">
    <property type="entry name" value="LIPID A BIOSYNTHESIS LAUROYL ACYLTRANSFERASE"/>
    <property type="match status" value="1"/>
</dbReference>
<protein>
    <recommendedName>
        <fullName evidence="9">Lipid A biosynthesis acyltransferase</fullName>
        <ecNumber evidence="9">2.3.1.241</ecNumber>
    </recommendedName>
    <alternativeName>
        <fullName evidence="9">Kdo(2)-lipid IV(A) acyltransferase</fullName>
    </alternativeName>
</protein>
<keyword evidence="3 9" id="KW-0808">Transferase</keyword>
<evidence type="ECO:0000256" key="1">
    <source>
        <dbReference type="ARBA" id="ARBA00022475"/>
    </source>
</evidence>
<comment type="catalytic activity">
    <reaction evidence="9">
        <text>an alpha-Kdo-(2-&gt;4)-alpha-Kdo-(2-&gt;6)-lipid IVA + a fatty acyl-[ACP] = an alpha-Kdo-(2-&gt;4)-alpha-Kdo-(2-&gt;6)-(acyl)-lipid IVA + holo-[ACP]</text>
        <dbReference type="Rhea" id="RHEA:69396"/>
        <dbReference type="Rhea" id="RHEA-COMP:9685"/>
        <dbReference type="Rhea" id="RHEA-COMP:14125"/>
        <dbReference type="ChEBI" id="CHEBI:64479"/>
        <dbReference type="ChEBI" id="CHEBI:138651"/>
        <dbReference type="ChEBI" id="CHEBI:176429"/>
        <dbReference type="ChEBI" id="CHEBI:176430"/>
        <dbReference type="EC" id="2.3.1.241"/>
    </reaction>
</comment>
<dbReference type="GO" id="GO:0009245">
    <property type="term" value="P:lipid A biosynthetic process"/>
    <property type="evidence" value="ECO:0007669"/>
    <property type="project" value="InterPro"/>
</dbReference>
<dbReference type="PIRSF" id="PIRSF026649">
    <property type="entry name" value="MsbB"/>
    <property type="match status" value="1"/>
</dbReference>
<evidence type="ECO:0000256" key="7">
    <source>
        <dbReference type="ARBA" id="ARBA00023136"/>
    </source>
</evidence>
<comment type="similarity">
    <text evidence="9">Belongs to the LpxL/LpxM/LpxP family.</text>
</comment>
<evidence type="ECO:0000313" key="11">
    <source>
        <dbReference type="Proteomes" id="UP000627715"/>
    </source>
</evidence>
<feature type="short sequence motif" description="HXXXXD motif" evidence="9">
    <location>
        <begin position="136"/>
        <end position="141"/>
    </location>
</feature>
<evidence type="ECO:0000313" key="10">
    <source>
        <dbReference type="EMBL" id="GGG51102.1"/>
    </source>
</evidence>
<dbReference type="EC" id="2.3.1.241" evidence="9"/>
<proteinExistence type="inferred from homology"/>
<comment type="caution">
    <text evidence="10">The sequence shown here is derived from an EMBL/GenBank/DDBJ whole genome shotgun (WGS) entry which is preliminary data.</text>
</comment>
<keyword evidence="2 9" id="KW-0997">Cell inner membrane</keyword>
<dbReference type="PANTHER" id="PTHR30606:SF9">
    <property type="entry name" value="LIPID A BIOSYNTHESIS LAUROYLTRANSFERASE"/>
    <property type="match status" value="1"/>
</dbReference>
<organism evidence="10 11">
    <name type="scientific">Pseudohongiella nitratireducens</name>
    <dbReference type="NCBI Taxonomy" id="1768907"/>
    <lineage>
        <taxon>Bacteria</taxon>
        <taxon>Pseudomonadati</taxon>
        <taxon>Pseudomonadota</taxon>
        <taxon>Gammaproteobacteria</taxon>
        <taxon>Pseudomonadales</taxon>
        <taxon>Pseudohongiellaceae</taxon>
        <taxon>Pseudohongiella</taxon>
    </lineage>
</organism>